<keyword evidence="1" id="KW-0812">Transmembrane</keyword>
<dbReference type="EMBL" id="FX115612">
    <property type="protein sequence ID" value="BAJ77715.1"/>
    <property type="molecule type" value="mRNA"/>
</dbReference>
<sequence>MEGVLVHCCDHSIFLACYFKSIVTAGYMIYNIENNSSIYVFLITKHSFGLYIVLRHHPLFQSLSYLKYNNSTFSNKLVLFFFLNF</sequence>
<dbReference type="VEuPathDB" id="CryptoDB:CPATCC_0036430"/>
<evidence type="ECO:0000313" key="4">
    <source>
        <dbReference type="Proteomes" id="UP000593906"/>
    </source>
</evidence>
<name>F0X544_CRYPV</name>
<dbReference type="AlphaFoldDB" id="F0X544"/>
<dbReference type="Proteomes" id="UP000593906">
    <property type="component" value="Chromosome 1"/>
</dbReference>
<proteinExistence type="evidence at transcript level"/>
<feature type="transmembrane region" description="Helical" evidence="1">
    <location>
        <begin position="12"/>
        <end position="30"/>
    </location>
</feature>
<keyword evidence="1" id="KW-0472">Membrane</keyword>
<dbReference type="EMBL" id="FX115763">
    <property type="protein sequence ID" value="BAJ77866.1"/>
    <property type="molecule type" value="mRNA"/>
</dbReference>
<organism evidence="2">
    <name type="scientific">Cryptosporidium parvum</name>
    <dbReference type="NCBI Taxonomy" id="5807"/>
    <lineage>
        <taxon>Eukaryota</taxon>
        <taxon>Sar</taxon>
        <taxon>Alveolata</taxon>
        <taxon>Apicomplexa</taxon>
        <taxon>Conoidasida</taxon>
        <taxon>Coccidia</taxon>
        <taxon>Eucoccidiorida</taxon>
        <taxon>Eimeriorina</taxon>
        <taxon>Cryptosporidiidae</taxon>
        <taxon>Cryptosporidium</taxon>
    </lineage>
</organism>
<evidence type="ECO:0000313" key="3">
    <source>
        <dbReference type="EMBL" id="QOY43337.1"/>
    </source>
</evidence>
<dbReference type="EMBL" id="CP044422">
    <property type="protein sequence ID" value="QOY43337.1"/>
    <property type="molecule type" value="Genomic_DNA"/>
</dbReference>
<reference evidence="2" key="1">
    <citation type="submission" date="2011-02" db="EMBL/GenBank/DDBJ databases">
        <title>Construction and analysis of full-length cDNA library of Cryptosporidium parvum.</title>
        <authorList>
            <person name="Yamagishi J."/>
            <person name="Wakaguri H."/>
            <person name="Sugano S."/>
            <person name="Kawano S."/>
            <person name="Fujisaki K."/>
            <person name="Sugimoto C."/>
            <person name="Watanabe J."/>
            <person name="Suzuki Y."/>
            <person name="Kimata I."/>
            <person name="Xuan X."/>
        </authorList>
    </citation>
    <scope>NUCLEOTIDE SEQUENCE</scope>
    <source>
        <strain evidence="2">HNJ-1</strain>
    </source>
</reference>
<evidence type="ECO:0000313" key="2">
    <source>
        <dbReference type="EMBL" id="BAJ77715.1"/>
    </source>
</evidence>
<keyword evidence="1" id="KW-1133">Transmembrane helix</keyword>
<protein>
    <submittedName>
        <fullName evidence="2">Uncharacterized protein</fullName>
    </submittedName>
</protein>
<accession>F0X544</accession>
<gene>
    <name evidence="3" type="ORF">CPATCC_000115</name>
</gene>
<evidence type="ECO:0000256" key="1">
    <source>
        <dbReference type="SAM" id="Phobius"/>
    </source>
</evidence>
<reference evidence="3 4" key="2">
    <citation type="submission" date="2019-09" db="EMBL/GenBank/DDBJ databases">
        <title>Consistent, comparative and evidence-based genome assembly and annotation for Cryptosporidium parvum, C. hominis and C. tyzzeri.</title>
        <authorList>
            <person name="Baptista R.P."/>
            <person name="Li Y."/>
            <person name="Sateriale A."/>
            <person name="Ansell B."/>
            <person name="Jex A."/>
            <person name="Sanders M."/>
            <person name="Brooks K."/>
            <person name="Tracey A."/>
            <person name="Berriman M."/>
            <person name="Striepen B."/>
            <person name="Cotton J.A."/>
            <person name="Kissinger J.C."/>
        </authorList>
    </citation>
    <scope>NUCLEOTIDE SEQUENCE [LARGE SCALE GENOMIC DNA]</scope>
    <source>
        <strain evidence="3 4">IOWA-ATCC</strain>
    </source>
</reference>